<dbReference type="KEGG" id="ark:D6B99_00620"/>
<reference evidence="2 3" key="1">
    <citation type="submission" date="2018-09" db="EMBL/GenBank/DDBJ databases">
        <title>Arachidicoccus sp. nov., a bacterium isolated from soil.</title>
        <authorList>
            <person name="Weon H.-Y."/>
            <person name="Kwon S.-W."/>
            <person name="Lee S.A."/>
        </authorList>
    </citation>
    <scope>NUCLEOTIDE SEQUENCE [LARGE SCALE GENOMIC DNA]</scope>
    <source>
        <strain evidence="2 3">KIS59-12</strain>
    </source>
</reference>
<feature type="domain" description="Haem-binding" evidence="1">
    <location>
        <begin position="10"/>
        <end position="145"/>
    </location>
</feature>
<dbReference type="InterPro" id="IPR025992">
    <property type="entry name" value="Haem-bd"/>
</dbReference>
<proteinExistence type="predicted"/>
<dbReference type="SMART" id="SM01235">
    <property type="entry name" value="Haem_bd"/>
    <property type="match status" value="1"/>
</dbReference>
<dbReference type="OrthoDB" id="196738at2"/>
<evidence type="ECO:0000259" key="1">
    <source>
        <dbReference type="SMART" id="SM01235"/>
    </source>
</evidence>
<dbReference type="Pfam" id="PF14376">
    <property type="entry name" value="Haem_bd"/>
    <property type="match status" value="1"/>
</dbReference>
<dbReference type="RefSeq" id="WP_119984087.1">
    <property type="nucleotide sequence ID" value="NZ_CP032489.1"/>
</dbReference>
<accession>A0A386HKR7</accession>
<gene>
    <name evidence="2" type="ORF">D6B99_00620</name>
</gene>
<organism evidence="2 3">
    <name type="scientific">Arachidicoccus soli</name>
    <dbReference type="NCBI Taxonomy" id="2341117"/>
    <lineage>
        <taxon>Bacteria</taxon>
        <taxon>Pseudomonadati</taxon>
        <taxon>Bacteroidota</taxon>
        <taxon>Chitinophagia</taxon>
        <taxon>Chitinophagales</taxon>
        <taxon>Chitinophagaceae</taxon>
        <taxon>Arachidicoccus</taxon>
    </lineage>
</organism>
<sequence length="158" mass="18176">MIRKILIALLIVFIAIQFFHPAKNISTMPNSNAISLHYAVSDSVQAVLKAACNDCHTNNTRYPWYNNIQPTTWYLAKHVKDGKRHLNFDEFYAYSFKKQAHKLDEVAKEIKKDGMPLTSYNLIHTDARLSVAQKNLLINWAENLSKEIKAKDTTALRK</sequence>
<evidence type="ECO:0000313" key="3">
    <source>
        <dbReference type="Proteomes" id="UP000266118"/>
    </source>
</evidence>
<evidence type="ECO:0000313" key="2">
    <source>
        <dbReference type="EMBL" id="AYD46252.1"/>
    </source>
</evidence>
<dbReference type="EMBL" id="CP032489">
    <property type="protein sequence ID" value="AYD46252.1"/>
    <property type="molecule type" value="Genomic_DNA"/>
</dbReference>
<keyword evidence="3" id="KW-1185">Reference proteome</keyword>
<dbReference type="Proteomes" id="UP000266118">
    <property type="component" value="Chromosome"/>
</dbReference>
<protein>
    <submittedName>
        <fullName evidence="2">Cytochrome C</fullName>
    </submittedName>
</protein>
<dbReference type="AlphaFoldDB" id="A0A386HKR7"/>
<name>A0A386HKR7_9BACT</name>